<dbReference type="Gene3D" id="3.40.50.150">
    <property type="entry name" value="Vaccinia Virus protein VP39"/>
    <property type="match status" value="1"/>
</dbReference>
<dbReference type="InterPro" id="IPR029063">
    <property type="entry name" value="SAM-dependent_MTases_sf"/>
</dbReference>
<evidence type="ECO:0000313" key="5">
    <source>
        <dbReference type="EMBL" id="QJH93562.1"/>
    </source>
</evidence>
<evidence type="ECO:0000313" key="6">
    <source>
        <dbReference type="EMBL" id="QJI04556.1"/>
    </source>
</evidence>
<dbReference type="EMBL" id="MT144589">
    <property type="protein sequence ID" value="QJH93562.1"/>
    <property type="molecule type" value="Genomic_DNA"/>
</dbReference>
<gene>
    <name evidence="6" type="ORF">MM415A00093_0049</name>
    <name evidence="4" type="ORF">MM415B00143_0057</name>
    <name evidence="3" type="ORF">TM448A00087_0055</name>
    <name evidence="5" type="ORF">TM448B00099_0038</name>
</gene>
<dbReference type="EMBL" id="MT145187">
    <property type="protein sequence ID" value="QJI04556.1"/>
    <property type="molecule type" value="Genomic_DNA"/>
</dbReference>
<evidence type="ECO:0000313" key="3">
    <source>
        <dbReference type="EMBL" id="QJA44122.1"/>
    </source>
</evidence>
<dbReference type="InterPro" id="IPR001525">
    <property type="entry name" value="C5_MeTfrase"/>
</dbReference>
<sequence length="197" mass="22752">MKKYRLLDLFCGAGGAAMGYHRAGFEVVGVDIKPQPHYPFEFHHGDALTFPLDGYDAIHASPPCQGYANVTLWRGNHDNHQRLIGKVRSLLVSWNGPYIIENVRTKELQTNFVLCGTMFGLSIRRHRYFEINWDGLILTNACNHKDERPFEHKQERAYIQAMGIDWMTNHEGREAIPPAYTEWIGKHLIKYLENRKG</sequence>
<dbReference type="EMBL" id="MT143973">
    <property type="protein sequence ID" value="QJA44122.1"/>
    <property type="molecule type" value="Genomic_DNA"/>
</dbReference>
<keyword evidence="1 3" id="KW-0489">Methyltransferase</keyword>
<dbReference type="SUPFAM" id="SSF53335">
    <property type="entry name" value="S-adenosyl-L-methionine-dependent methyltransferases"/>
    <property type="match status" value="1"/>
</dbReference>
<keyword evidence="2 3" id="KW-0808">Transferase</keyword>
<evidence type="ECO:0000256" key="1">
    <source>
        <dbReference type="ARBA" id="ARBA00022603"/>
    </source>
</evidence>
<evidence type="ECO:0000256" key="2">
    <source>
        <dbReference type="ARBA" id="ARBA00022679"/>
    </source>
</evidence>
<dbReference type="Pfam" id="PF00145">
    <property type="entry name" value="DNA_methylase"/>
    <property type="match status" value="1"/>
</dbReference>
<name>A0A6H1Z9I7_9ZZZZ</name>
<dbReference type="EMBL" id="MT141577">
    <property type="protein sequence ID" value="QJA67906.1"/>
    <property type="molecule type" value="Genomic_DNA"/>
</dbReference>
<dbReference type="GO" id="GO:0008168">
    <property type="term" value="F:methyltransferase activity"/>
    <property type="evidence" value="ECO:0007669"/>
    <property type="project" value="UniProtKB-KW"/>
</dbReference>
<proteinExistence type="predicted"/>
<protein>
    <submittedName>
        <fullName evidence="3">Putative methyltransferase</fullName>
    </submittedName>
</protein>
<dbReference type="GO" id="GO:0032259">
    <property type="term" value="P:methylation"/>
    <property type="evidence" value="ECO:0007669"/>
    <property type="project" value="UniProtKB-KW"/>
</dbReference>
<dbReference type="AlphaFoldDB" id="A0A6H1Z9I7"/>
<organism evidence="3">
    <name type="scientific">viral metagenome</name>
    <dbReference type="NCBI Taxonomy" id="1070528"/>
    <lineage>
        <taxon>unclassified sequences</taxon>
        <taxon>metagenomes</taxon>
        <taxon>organismal metagenomes</taxon>
    </lineage>
</organism>
<reference evidence="3" key="1">
    <citation type="submission" date="2020-03" db="EMBL/GenBank/DDBJ databases">
        <title>The deep terrestrial virosphere.</title>
        <authorList>
            <person name="Holmfeldt K."/>
            <person name="Nilsson E."/>
            <person name="Simone D."/>
            <person name="Lopez-Fernandez M."/>
            <person name="Wu X."/>
            <person name="de Brujin I."/>
            <person name="Lundin D."/>
            <person name="Andersson A."/>
            <person name="Bertilsson S."/>
            <person name="Dopson M."/>
        </authorList>
    </citation>
    <scope>NUCLEOTIDE SEQUENCE</scope>
    <source>
        <strain evidence="6">MM415A00093</strain>
        <strain evidence="4">MM415B00143</strain>
        <strain evidence="3">TM448A00087</strain>
        <strain evidence="5">TM448B00099</strain>
    </source>
</reference>
<accession>A0A6H1Z9I7</accession>
<evidence type="ECO:0000313" key="4">
    <source>
        <dbReference type="EMBL" id="QJA67906.1"/>
    </source>
</evidence>